<sequence>MWPREDERGSVCPSELSTSEPNKAPLSQLQRSPGFSVSTIKAVNALCAHLFRPPRSIVWYRQTDNKCCSLRLEQVHWQQHATVATLGFFTAESMDNCPSCYILPSCQLHALLTVVKIIGKAQALVYIFLRRTYRMGDSFIVVHLRRARLPPALYARPSALAGAGGSIHDVPRCDVYTRRRTAYHAYSSSAQAGEDARSVSPVIAGCIIIHAAHPRPSPPCIRTQIGSPPGTRPATSPSPPAARPPPPATRACSCRVPEIEGRVRCARVWSSLALPTYGAEMNDWSGGAKAGVNTGCDAGAGAEAEAGAGCAGAERESVARGDKHSVDEQIARADAARRGVALRSERPMGGGVYLSNSSVSTNGGSGSGMRTGRVVLRMDVDAGTSSSGPRAIALVPSYDLASGGVMTQGCLCRPTTLRLETKPEGGRRLVMGWRLLVWRRTHISNMAPQHKLKAIIYPFIYSRQS</sequence>
<reference evidence="2" key="1">
    <citation type="submission" date="2023-03" db="EMBL/GenBank/DDBJ databases">
        <title>Massive genome expansion in bonnet fungi (Mycena s.s.) driven by repeated elements and novel gene families across ecological guilds.</title>
        <authorList>
            <consortium name="Lawrence Berkeley National Laboratory"/>
            <person name="Harder C.B."/>
            <person name="Miyauchi S."/>
            <person name="Viragh M."/>
            <person name="Kuo A."/>
            <person name="Thoen E."/>
            <person name="Andreopoulos B."/>
            <person name="Lu D."/>
            <person name="Skrede I."/>
            <person name="Drula E."/>
            <person name="Henrissat B."/>
            <person name="Morin E."/>
            <person name="Kohler A."/>
            <person name="Barry K."/>
            <person name="LaButti K."/>
            <person name="Morin E."/>
            <person name="Salamov A."/>
            <person name="Lipzen A."/>
            <person name="Mereny Z."/>
            <person name="Hegedus B."/>
            <person name="Baldrian P."/>
            <person name="Stursova M."/>
            <person name="Weitz H."/>
            <person name="Taylor A."/>
            <person name="Grigoriev I.V."/>
            <person name="Nagy L.G."/>
            <person name="Martin F."/>
            <person name="Kauserud H."/>
        </authorList>
    </citation>
    <scope>NUCLEOTIDE SEQUENCE</scope>
    <source>
        <strain evidence="2">CBHHK200</strain>
    </source>
</reference>
<protein>
    <submittedName>
        <fullName evidence="2">Uncharacterized protein</fullName>
    </submittedName>
</protein>
<feature type="region of interest" description="Disordered" evidence="1">
    <location>
        <begin position="1"/>
        <end position="30"/>
    </location>
</feature>
<dbReference type="AlphaFoldDB" id="A0AAD6WUZ1"/>
<organism evidence="2 3">
    <name type="scientific">Mycena alexandri</name>
    <dbReference type="NCBI Taxonomy" id="1745969"/>
    <lineage>
        <taxon>Eukaryota</taxon>
        <taxon>Fungi</taxon>
        <taxon>Dikarya</taxon>
        <taxon>Basidiomycota</taxon>
        <taxon>Agaricomycotina</taxon>
        <taxon>Agaricomycetes</taxon>
        <taxon>Agaricomycetidae</taxon>
        <taxon>Agaricales</taxon>
        <taxon>Marasmiineae</taxon>
        <taxon>Mycenaceae</taxon>
        <taxon>Mycena</taxon>
    </lineage>
</organism>
<feature type="compositionally biased region" description="Pro residues" evidence="1">
    <location>
        <begin position="236"/>
        <end position="248"/>
    </location>
</feature>
<feature type="compositionally biased region" description="Polar residues" evidence="1">
    <location>
        <begin position="15"/>
        <end position="30"/>
    </location>
</feature>
<feature type="compositionally biased region" description="Low complexity" evidence="1">
    <location>
        <begin position="226"/>
        <end position="235"/>
    </location>
</feature>
<comment type="caution">
    <text evidence="2">The sequence shown here is derived from an EMBL/GenBank/DDBJ whole genome shotgun (WGS) entry which is preliminary data.</text>
</comment>
<proteinExistence type="predicted"/>
<dbReference type="Proteomes" id="UP001218188">
    <property type="component" value="Unassembled WGS sequence"/>
</dbReference>
<name>A0AAD6WUZ1_9AGAR</name>
<keyword evidence="3" id="KW-1185">Reference proteome</keyword>
<evidence type="ECO:0000313" key="2">
    <source>
        <dbReference type="EMBL" id="KAJ7028283.1"/>
    </source>
</evidence>
<feature type="region of interest" description="Disordered" evidence="1">
    <location>
        <begin position="218"/>
        <end position="250"/>
    </location>
</feature>
<dbReference type="EMBL" id="JARJCM010000114">
    <property type="protein sequence ID" value="KAJ7028283.1"/>
    <property type="molecule type" value="Genomic_DNA"/>
</dbReference>
<accession>A0AAD6WUZ1</accession>
<evidence type="ECO:0000256" key="1">
    <source>
        <dbReference type="SAM" id="MobiDB-lite"/>
    </source>
</evidence>
<gene>
    <name evidence="2" type="ORF">C8F04DRAFT_1188822</name>
</gene>
<evidence type="ECO:0000313" key="3">
    <source>
        <dbReference type="Proteomes" id="UP001218188"/>
    </source>
</evidence>